<name>A0AA95EE65_9VIRU</name>
<dbReference type="Proteomes" id="UP001185135">
    <property type="component" value="Segment"/>
</dbReference>
<proteinExistence type="predicted"/>
<evidence type="ECO:0000313" key="1">
    <source>
        <dbReference type="EMBL" id="WBR14447.1"/>
    </source>
</evidence>
<evidence type="ECO:0000313" key="2">
    <source>
        <dbReference type="Proteomes" id="UP001185135"/>
    </source>
</evidence>
<gene>
    <name evidence="1" type="ORF">pkur_cds_272</name>
</gene>
<reference evidence="1" key="1">
    <citation type="submission" date="2022-06" db="EMBL/GenBank/DDBJ databases">
        <authorList>
            <person name="Legendre M."/>
            <person name="Claverie J.-M."/>
            <person name="Alempic J.-M."/>
            <person name="Abergel C."/>
        </authorList>
    </citation>
    <scope>NUCLEOTIDE SEQUENCE</scope>
    <source>
        <strain evidence="1">Kuranda</strain>
    </source>
</reference>
<dbReference type="EMBL" id="ON887157">
    <property type="protein sequence ID" value="WBR14447.1"/>
    <property type="molecule type" value="Genomic_DNA"/>
</dbReference>
<organism evidence="1 2">
    <name type="scientific">Pandoravirus kuranda</name>
    <dbReference type="NCBI Taxonomy" id="3019033"/>
    <lineage>
        <taxon>Viruses</taxon>
        <taxon>Pandoravirus</taxon>
    </lineage>
</organism>
<accession>A0AA95EE65</accession>
<sequence length="327" mass="34997">MQGATETSRADVHGGSDRSNLFDGLPSLPLEYVITAYLDHGVTDAASNYAARSWLASHWRMARLPEFGRAAKIARDAITPPFAVAGGVRVYAWEGFEGRLSTPEQVAAGDIHGSVTLVVGPQGGSGKSITAHFMQRRMLCEIGRVRGGHPDAPLVEARIDPQSLDGGDLEVGIGRVIQSLGHRPHTEHTLLVDGHRILRGPWLNDPGKMARIANMARESGIHTVIVPSIYEDCDADLMSRAVDRIVITAAIDPQSRKMTGALAPLVGMEASALVAIVKCMRPFARLVFERRAGSRAGVDAFTPETTVVSIAGGLCDFYPSALDLMTA</sequence>
<protein>
    <submittedName>
        <fullName evidence="1">Uncharacterized protein</fullName>
    </submittedName>
</protein>